<evidence type="ECO:0000259" key="5">
    <source>
        <dbReference type="PROSITE" id="PS51007"/>
    </source>
</evidence>
<dbReference type="SUPFAM" id="SSF46626">
    <property type="entry name" value="Cytochrome c"/>
    <property type="match status" value="1"/>
</dbReference>
<keyword evidence="2 4" id="KW-0479">Metal-binding</keyword>
<sequence>MIKKYLKATLLFLFSGLLIITYSTPKASEHKDFFRQILEQKKLFLHAPDSLPLEFRSTHDRHILGNMRVMILEGRETFRFDTFGNELFWGKTLRLHEAIKGASLGGEGPGLTPSQALALGLKVDVKALPFSFQRDLRRGRVDLEDPVNTVELLRLNAVVGLTGFFDSQENLTAVGVQCALCHSLVDDSLAPGIGHRLDGWANRDLNIGQIIALAPNLQPFVDLLQIVDSSIDADTVRAVLNSWGAGKFDAQLFLDGKAFNPERTDPKTGEPASAATMLPSVFGLAGVNLHTWTGWGSVPHWNAFVATLEMQGKGRFFDPRLNNPEQFPIAAAMGFGNLNEHIDPEEDRITSKLPALHFYQLSLPAPKPNQGDFNSAAAERGHALFKVNCNRCHTEPLFTEPGWNMHPPQEIGIDAFQANRSPDKAYRTPPLSGIFVREKGLFIKDENKGQFFHDGRFSTLLEVINHYDNFLSLGLNENEKEDLVEYLKSL</sequence>
<proteinExistence type="predicted"/>
<name>A0A0E2Z5C8_9GAMM</name>
<dbReference type="GO" id="GO:0004130">
    <property type="term" value="F:cytochrome-c peroxidase activity"/>
    <property type="evidence" value="ECO:0007669"/>
    <property type="project" value="TreeGrafter"/>
</dbReference>
<evidence type="ECO:0000256" key="1">
    <source>
        <dbReference type="ARBA" id="ARBA00022617"/>
    </source>
</evidence>
<dbReference type="InterPro" id="IPR009056">
    <property type="entry name" value="Cyt_c-like_dom"/>
</dbReference>
<dbReference type="GO" id="GO:0046872">
    <property type="term" value="F:metal ion binding"/>
    <property type="evidence" value="ECO:0007669"/>
    <property type="project" value="UniProtKB-KW"/>
</dbReference>
<dbReference type="GO" id="GO:0020037">
    <property type="term" value="F:heme binding"/>
    <property type="evidence" value="ECO:0007669"/>
    <property type="project" value="InterPro"/>
</dbReference>
<dbReference type="PROSITE" id="PS51007">
    <property type="entry name" value="CYTC"/>
    <property type="match status" value="1"/>
</dbReference>
<dbReference type="Gene3D" id="1.10.760.10">
    <property type="entry name" value="Cytochrome c-like domain"/>
    <property type="match status" value="1"/>
</dbReference>
<dbReference type="PANTHER" id="PTHR30600">
    <property type="entry name" value="CYTOCHROME C PEROXIDASE-RELATED"/>
    <property type="match status" value="1"/>
</dbReference>
<dbReference type="GO" id="GO:0009055">
    <property type="term" value="F:electron transfer activity"/>
    <property type="evidence" value="ECO:0007669"/>
    <property type="project" value="InterPro"/>
</dbReference>
<dbReference type="InterPro" id="IPR051395">
    <property type="entry name" value="Cytochrome_c_Peroxidase/MauG"/>
</dbReference>
<evidence type="ECO:0000256" key="4">
    <source>
        <dbReference type="PROSITE-ProRule" id="PRU00433"/>
    </source>
</evidence>
<evidence type="ECO:0000313" key="7">
    <source>
        <dbReference type="Proteomes" id="UP000028839"/>
    </source>
</evidence>
<gene>
    <name evidence="6" type="ORF">IB75_02715</name>
</gene>
<dbReference type="Proteomes" id="UP000028839">
    <property type="component" value="Unassembled WGS sequence"/>
</dbReference>
<dbReference type="HOGENOM" id="CLU_596712_0_0_6"/>
<reference evidence="6 7" key="1">
    <citation type="submission" date="2014-07" db="EMBL/GenBank/DDBJ databases">
        <title>Comparative analysis of Nitrosococcus oceani genome inventories of strains from Pacific and Atlantic gyres.</title>
        <authorList>
            <person name="Lim C.K."/>
            <person name="Wang L."/>
            <person name="Sayavedra-Soto L.A."/>
            <person name="Klotz M.G."/>
        </authorList>
    </citation>
    <scope>NUCLEOTIDE SEQUENCE [LARGE SCALE GENOMIC DNA]</scope>
    <source>
        <strain evidence="6 7">C-27</strain>
    </source>
</reference>
<comment type="caution">
    <text evidence="6">The sequence shown here is derived from an EMBL/GenBank/DDBJ whole genome shotgun (WGS) entry which is preliminary data.</text>
</comment>
<dbReference type="EMBL" id="JPGN01000018">
    <property type="protein sequence ID" value="KFI20511.1"/>
    <property type="molecule type" value="Genomic_DNA"/>
</dbReference>
<evidence type="ECO:0000256" key="3">
    <source>
        <dbReference type="ARBA" id="ARBA00023004"/>
    </source>
</evidence>
<keyword evidence="3 4" id="KW-0408">Iron</keyword>
<evidence type="ECO:0000256" key="2">
    <source>
        <dbReference type="ARBA" id="ARBA00022723"/>
    </source>
</evidence>
<dbReference type="OrthoDB" id="9805202at2"/>
<keyword evidence="1 4" id="KW-0349">Heme</keyword>
<protein>
    <recommendedName>
        <fullName evidence="5">Cytochrome c domain-containing protein</fullName>
    </recommendedName>
</protein>
<accession>A0A0E2Z5C8</accession>
<feature type="domain" description="Cytochrome c" evidence="5">
    <location>
        <begin position="376"/>
        <end position="490"/>
    </location>
</feature>
<dbReference type="InterPro" id="IPR036909">
    <property type="entry name" value="Cyt_c-like_dom_sf"/>
</dbReference>
<organism evidence="6 7">
    <name type="scientific">Nitrosococcus oceani C-27</name>
    <dbReference type="NCBI Taxonomy" id="314279"/>
    <lineage>
        <taxon>Bacteria</taxon>
        <taxon>Pseudomonadati</taxon>
        <taxon>Pseudomonadota</taxon>
        <taxon>Gammaproteobacteria</taxon>
        <taxon>Chromatiales</taxon>
        <taxon>Chromatiaceae</taxon>
        <taxon>Nitrosococcus</taxon>
    </lineage>
</organism>
<evidence type="ECO:0000313" key="6">
    <source>
        <dbReference type="EMBL" id="KFI20511.1"/>
    </source>
</evidence>
<dbReference type="AlphaFoldDB" id="A0A0E2Z5C8"/>
<dbReference type="PANTHER" id="PTHR30600:SF9">
    <property type="entry name" value="BLR7738 PROTEIN"/>
    <property type="match status" value="1"/>
</dbReference>